<proteinExistence type="inferred from homology"/>
<dbReference type="EMBL" id="JAEPQZ010000008">
    <property type="protein sequence ID" value="KAG2178244.1"/>
    <property type="molecule type" value="Genomic_DNA"/>
</dbReference>
<evidence type="ECO:0000256" key="11">
    <source>
        <dbReference type="SAM" id="Phobius"/>
    </source>
</evidence>
<dbReference type="InterPro" id="IPR019529">
    <property type="entry name" value="Syntaxin-18_N"/>
</dbReference>
<dbReference type="Proteomes" id="UP000654370">
    <property type="component" value="Unassembled WGS sequence"/>
</dbReference>
<comment type="similarity">
    <text evidence="2">Belongs to the syntaxin family.</text>
</comment>
<evidence type="ECO:0000259" key="12">
    <source>
        <dbReference type="Pfam" id="PF05739"/>
    </source>
</evidence>
<evidence type="ECO:0000256" key="6">
    <source>
        <dbReference type="ARBA" id="ARBA00022989"/>
    </source>
</evidence>
<reference evidence="14" key="1">
    <citation type="submission" date="2020-12" db="EMBL/GenBank/DDBJ databases">
        <title>Metabolic potential, ecology and presence of endohyphal bacteria is reflected in genomic diversity of Mucoromycotina.</title>
        <authorList>
            <person name="Muszewska A."/>
            <person name="Okrasinska A."/>
            <person name="Steczkiewicz K."/>
            <person name="Drgas O."/>
            <person name="Orlowska M."/>
            <person name="Perlinska-Lenart U."/>
            <person name="Aleksandrzak-Piekarczyk T."/>
            <person name="Szatraj K."/>
            <person name="Zielenkiewicz U."/>
            <person name="Pilsyk S."/>
            <person name="Malc E."/>
            <person name="Mieczkowski P."/>
            <person name="Kruszewska J.S."/>
            <person name="Biernat P."/>
            <person name="Pawlowska J."/>
        </authorList>
    </citation>
    <scope>NUCLEOTIDE SEQUENCE</scope>
    <source>
        <strain evidence="14">WA0000067209</strain>
    </source>
</reference>
<keyword evidence="7 9" id="KW-0175">Coiled coil</keyword>
<dbReference type="AlphaFoldDB" id="A0A8H7PPV7"/>
<evidence type="ECO:0000256" key="1">
    <source>
        <dbReference type="ARBA" id="ARBA00004211"/>
    </source>
</evidence>
<comment type="caution">
    <text evidence="14">The sequence shown here is derived from an EMBL/GenBank/DDBJ whole genome shotgun (WGS) entry which is preliminary data.</text>
</comment>
<keyword evidence="8 11" id="KW-0472">Membrane</keyword>
<evidence type="ECO:0000256" key="2">
    <source>
        <dbReference type="ARBA" id="ARBA00009063"/>
    </source>
</evidence>
<feature type="region of interest" description="Disordered" evidence="10">
    <location>
        <begin position="209"/>
        <end position="231"/>
    </location>
</feature>
<evidence type="ECO:0000256" key="9">
    <source>
        <dbReference type="SAM" id="Coils"/>
    </source>
</evidence>
<keyword evidence="15" id="KW-1185">Reference proteome</keyword>
<evidence type="ECO:0000256" key="7">
    <source>
        <dbReference type="ARBA" id="ARBA00023054"/>
    </source>
</evidence>
<dbReference type="PANTHER" id="PTHR15959">
    <property type="entry name" value="SYNTAXIN-18"/>
    <property type="match status" value="1"/>
</dbReference>
<protein>
    <recommendedName>
        <fullName evidence="16">SNARE-complex protein Syntaxin-18 N-terminal domain-containing protein</fullName>
    </recommendedName>
</protein>
<evidence type="ECO:0000256" key="8">
    <source>
        <dbReference type="ARBA" id="ARBA00023136"/>
    </source>
</evidence>
<feature type="domain" description="SNARE-complex protein Syntaxin-18 N-terminal" evidence="13">
    <location>
        <begin position="4"/>
        <end position="66"/>
    </location>
</feature>
<evidence type="ECO:0008006" key="16">
    <source>
        <dbReference type="Google" id="ProtNLM"/>
    </source>
</evidence>
<dbReference type="OrthoDB" id="342981at2759"/>
<evidence type="ECO:0000256" key="5">
    <source>
        <dbReference type="ARBA" id="ARBA00022927"/>
    </source>
</evidence>
<dbReference type="GO" id="GO:0005783">
    <property type="term" value="C:endoplasmic reticulum"/>
    <property type="evidence" value="ECO:0007669"/>
    <property type="project" value="TreeGrafter"/>
</dbReference>
<name>A0A8H7PPV7_MORIS</name>
<feature type="transmembrane region" description="Helical" evidence="11">
    <location>
        <begin position="366"/>
        <end position="384"/>
    </location>
</feature>
<dbReference type="Pfam" id="PF05739">
    <property type="entry name" value="SNARE"/>
    <property type="match status" value="1"/>
</dbReference>
<keyword evidence="3" id="KW-0813">Transport</keyword>
<feature type="coiled-coil region" evidence="9">
    <location>
        <begin position="339"/>
        <end position="366"/>
    </location>
</feature>
<organism evidence="14 15">
    <name type="scientific">Mortierella isabellina</name>
    <name type="common">Filamentous fungus</name>
    <name type="synonym">Umbelopsis isabellina</name>
    <dbReference type="NCBI Taxonomy" id="91625"/>
    <lineage>
        <taxon>Eukaryota</taxon>
        <taxon>Fungi</taxon>
        <taxon>Fungi incertae sedis</taxon>
        <taxon>Mucoromycota</taxon>
        <taxon>Mucoromycotina</taxon>
        <taxon>Umbelopsidomycetes</taxon>
        <taxon>Umbelopsidales</taxon>
        <taxon>Umbelopsidaceae</taxon>
        <taxon>Umbelopsis</taxon>
    </lineage>
</organism>
<evidence type="ECO:0000256" key="3">
    <source>
        <dbReference type="ARBA" id="ARBA00022448"/>
    </source>
</evidence>
<gene>
    <name evidence="14" type="ORF">INT43_003497</name>
</gene>
<dbReference type="InterPro" id="IPR000727">
    <property type="entry name" value="T_SNARE_dom"/>
</dbReference>
<dbReference type="Pfam" id="PF10496">
    <property type="entry name" value="Syntaxin-18_N"/>
    <property type="match status" value="1"/>
</dbReference>
<comment type="subcellular location">
    <subcellularLocation>
        <location evidence="1">Membrane</location>
        <topology evidence="1">Single-pass type IV membrane protein</topology>
    </subcellularLocation>
</comment>
<accession>A0A8H7PPV7</accession>
<evidence type="ECO:0000313" key="14">
    <source>
        <dbReference type="EMBL" id="KAG2178244.1"/>
    </source>
</evidence>
<evidence type="ECO:0000256" key="4">
    <source>
        <dbReference type="ARBA" id="ARBA00022692"/>
    </source>
</evidence>
<keyword evidence="4 11" id="KW-0812">Transmembrane</keyword>
<dbReference type="PANTHER" id="PTHR15959:SF0">
    <property type="entry name" value="SYNTAXIN-18"/>
    <property type="match status" value="1"/>
</dbReference>
<evidence type="ECO:0000313" key="15">
    <source>
        <dbReference type="Proteomes" id="UP000654370"/>
    </source>
</evidence>
<sequence>MPNRTVDFHTIIQSLPRPQDPKKNVRKEASFDPFIKEAYRIEQHIVSLKEFLQVTRKAYLRNEPPRRKYTNHQSKASPQISARSQFEGSLFSAFPRTITHLTDNERDEIDFQAKMIIRRCMDRVKDLEEAERIRQENVRSKNAKQFSRFLSNILATPETVNSEDMLAVHRSGVIWLLNKRLMEVSQIQKNQQETRLMRAVEKSENQLHLSSLPPSQMMMQQNQKSTKSTLSRNDDLDVESKFQQLFDNKPTFPKPAAEPIDDSSDSFADTGNAFEEQLSQDQIQMLERENASMLTEMENTLNQVRDAEKALLEISTLQSQLSSQLAVQTVQTDQLYADAIEATDRVEKGNEQLVRARERNKNTRKMTLAFLIIASFVLLFLDWYD</sequence>
<feature type="region of interest" description="Disordered" evidence="10">
    <location>
        <begin position="247"/>
        <end position="269"/>
    </location>
</feature>
<evidence type="ECO:0000256" key="10">
    <source>
        <dbReference type="SAM" id="MobiDB-lite"/>
    </source>
</evidence>
<dbReference type="GO" id="GO:0006890">
    <property type="term" value="P:retrograde vesicle-mediated transport, Golgi to endoplasmic reticulum"/>
    <property type="evidence" value="ECO:0007669"/>
    <property type="project" value="TreeGrafter"/>
</dbReference>
<dbReference type="GO" id="GO:0015031">
    <property type="term" value="P:protein transport"/>
    <property type="evidence" value="ECO:0007669"/>
    <property type="project" value="UniProtKB-KW"/>
</dbReference>
<keyword evidence="5" id="KW-0653">Protein transport</keyword>
<evidence type="ECO:0000259" key="13">
    <source>
        <dbReference type="Pfam" id="PF10496"/>
    </source>
</evidence>
<keyword evidence="6 11" id="KW-1133">Transmembrane helix</keyword>
<dbReference type="GO" id="GO:0031201">
    <property type="term" value="C:SNARE complex"/>
    <property type="evidence" value="ECO:0007669"/>
    <property type="project" value="TreeGrafter"/>
</dbReference>
<feature type="domain" description="T-SNARE coiled-coil homology" evidence="12">
    <location>
        <begin position="339"/>
        <end position="381"/>
    </location>
</feature>
<dbReference type="Gene3D" id="1.20.5.110">
    <property type="match status" value="1"/>
</dbReference>
<feature type="coiled-coil region" evidence="9">
    <location>
        <begin position="283"/>
        <end position="310"/>
    </location>
</feature>